<keyword evidence="2" id="KW-1133">Transmembrane helix</keyword>
<feature type="transmembrane region" description="Helical" evidence="2">
    <location>
        <begin position="1155"/>
        <end position="1178"/>
    </location>
</feature>
<reference evidence="4" key="1">
    <citation type="submission" date="2021-01" db="EMBL/GenBank/DDBJ databases">
        <authorList>
            <person name="Corre E."/>
            <person name="Pelletier E."/>
            <person name="Niang G."/>
            <person name="Scheremetjew M."/>
            <person name="Finn R."/>
            <person name="Kale V."/>
            <person name="Holt S."/>
            <person name="Cochrane G."/>
            <person name="Meng A."/>
            <person name="Brown T."/>
            <person name="Cohen L."/>
        </authorList>
    </citation>
    <scope>NUCLEOTIDE SEQUENCE</scope>
    <source>
        <strain evidence="4">CCAP979/52</strain>
    </source>
</reference>
<feature type="signal peptide" evidence="3">
    <location>
        <begin position="1"/>
        <end position="21"/>
    </location>
</feature>
<name>A0A7S0QRG7_9CRYP</name>
<gene>
    <name evidence="4" type="ORF">CCUR1050_LOCUS22742</name>
</gene>
<protein>
    <submittedName>
        <fullName evidence="4">Uncharacterized protein</fullName>
    </submittedName>
</protein>
<feature type="chain" id="PRO_5031254535" evidence="3">
    <location>
        <begin position="22"/>
        <end position="1431"/>
    </location>
</feature>
<sequence length="1431" mass="155367">MTCAQQLKTLLLGLCILSTTAQSDFSCTTGLISYVTVCNRTVYAYSAGCLETDPQANNLKSCLKPLRGFMCTAFSLSPTQNATCLTPNICGSFNKLKNATASKPYYAWDLTTQYPLLVEIKCEYGYERSDGMGFSGTTECLDNGTFKVTSFSCVPVQCGKYCRYCNGKNIDGYCPQNQPCCCTEADTSEFGRYTSVGLVLDRPLSRFFFPGKTRISCTAGYDFVPGSGSFSPQCIPRDDCVWEPAQEGDGYWTKPECLLQRGWFERGALCATPVDNVVWTNPPPECSNTSEPVCTPEPEFIDIRLTTTAPGASIYYRVDSPKDPPSPVVTAPSNLAESTRIGRSQLLGPSGLIHLEVGRSGCNVFSISSRIRAVAVLKGRPNSEERDLGPEFLITPLGYWPPPVANKTTIPYCPVQTWLPDPVASNMPPPWLPEAPPAAFGGCMAYRYLTFHPTALFSSETDAWALSSLEFYFRGKKVEGIYPIRKNSSTWVFSLGSYPTSQGPSSIFSSALYAKFLGLDGCPLHFDFGKRVFVDSYRFKTASDCNSRDPSRWRLLGSPNFKQWTLVHDATKNSPQFLHTPKTWTQIFPISNVGQPFLQGRFDKLTVRESTDVSGASNRITVELYFNLNVLNVGGTKILISGLRGQSVSTNIISKVSCFESSCYAALEQPAVFNQASGTLETTLMECLSPTNSDDPCTRNASCIWFSFDVYNPSASTGNGIYLTASSSSGINVPAMQFPDPILRSGKSGNITYFSVQESVNEAGKLNTLTFNITLNVMPLSGTTFFITGLTGSLTPSGSPPVVLVFEDKTEQSVNSIWNQALGSITFTLVKDPPLSCPAAEKCTYGQVLTVRAQLLNPKAAQQPVSPRISASLCIRTDCNDVSQSQLKVVAAKEAIFSSIYPCSQTLDMCGICGGDNSLCLGCDRLPNSGRQWDLCGVCGGNNLCVGCDNVVNSTKKFDACGVCGGTGSQCNQNVTVTVNWPSVTANFSVKGLNQTINWQSQSDKKHLIRQAFASTLNIKVDSVDLIQITSIQLQRRDEDPHHFYIHWHSLALQHNYLPSKIDDRGLRQSSIVGSLVEMRFNFATNSEALQAVEFLNLPVAMGNLSDMLFSLGLCGSSKNEVCQSSLVGKPKYVLYGNDDAGSSIVPGAAASSELIAIVASACAVGVSLILCAVYAVYRWKKAVQAREDRANYSLSDLIDAADRGKPENLQAAIASGFKFPASFRGGSSAMNQSFRSEGNLSNSSKSVLSSEPFQNFPGVRSKELNGNSLPADTLHAHTWVVESSRKDYDNAPRSESVSGFLTTGSHSRHKKQRTRTQIRSASQAGSTGGDPVYSDRAYNPDLQSPLDGQQYPISARSKGAEASPFLTSHIGLSRSEVQKLLDRVNTTAQQSGAEKNQDQHHAASALQHSQTQALERHSFNDNEAADVVAV</sequence>
<keyword evidence="2" id="KW-0812">Transmembrane</keyword>
<feature type="region of interest" description="Disordered" evidence="1">
    <location>
        <begin position="1289"/>
        <end position="1352"/>
    </location>
</feature>
<accession>A0A7S0QRG7</accession>
<organism evidence="4">
    <name type="scientific">Cryptomonas curvata</name>
    <dbReference type="NCBI Taxonomy" id="233186"/>
    <lineage>
        <taxon>Eukaryota</taxon>
        <taxon>Cryptophyceae</taxon>
        <taxon>Cryptomonadales</taxon>
        <taxon>Cryptomonadaceae</taxon>
        <taxon>Cryptomonas</taxon>
    </lineage>
</organism>
<feature type="region of interest" description="Disordered" evidence="1">
    <location>
        <begin position="1386"/>
        <end position="1431"/>
    </location>
</feature>
<evidence type="ECO:0000313" key="4">
    <source>
        <dbReference type="EMBL" id="CAD8645057.1"/>
    </source>
</evidence>
<feature type="compositionally biased region" description="Polar residues" evidence="1">
    <location>
        <begin position="1386"/>
        <end position="1395"/>
    </location>
</feature>
<evidence type="ECO:0000256" key="2">
    <source>
        <dbReference type="SAM" id="Phobius"/>
    </source>
</evidence>
<feature type="region of interest" description="Disordered" evidence="1">
    <location>
        <begin position="1233"/>
        <end position="1255"/>
    </location>
</feature>
<keyword evidence="2" id="KW-0472">Membrane</keyword>
<evidence type="ECO:0000256" key="1">
    <source>
        <dbReference type="SAM" id="MobiDB-lite"/>
    </source>
</evidence>
<evidence type="ECO:0000256" key="3">
    <source>
        <dbReference type="SAM" id="SignalP"/>
    </source>
</evidence>
<keyword evidence="3" id="KW-0732">Signal</keyword>
<feature type="compositionally biased region" description="Basic residues" evidence="1">
    <location>
        <begin position="1307"/>
        <end position="1317"/>
    </location>
</feature>
<proteinExistence type="predicted"/>
<feature type="compositionally biased region" description="Low complexity" evidence="1">
    <location>
        <begin position="1240"/>
        <end position="1251"/>
    </location>
</feature>
<feature type="compositionally biased region" description="Polar residues" evidence="1">
    <location>
        <begin position="1294"/>
        <end position="1306"/>
    </location>
</feature>
<dbReference type="EMBL" id="HBEZ01041235">
    <property type="protein sequence ID" value="CAD8645057.1"/>
    <property type="molecule type" value="Transcribed_RNA"/>
</dbReference>